<dbReference type="PANTHER" id="PTHR24220">
    <property type="entry name" value="IMPORT ATP-BINDING PROTEIN"/>
    <property type="match status" value="1"/>
</dbReference>
<evidence type="ECO:0000259" key="3">
    <source>
        <dbReference type="PROSITE" id="PS50893"/>
    </source>
</evidence>
<protein>
    <submittedName>
        <fullName evidence="4">Putative ABC transporter ATP-binding protein/MT1014</fullName>
    </submittedName>
</protein>
<dbReference type="PANTHER" id="PTHR24220:SF659">
    <property type="entry name" value="TRANSPORTER, PUTATIVE-RELATED"/>
    <property type="match status" value="1"/>
</dbReference>
<dbReference type="SUPFAM" id="SSF52540">
    <property type="entry name" value="P-loop containing nucleoside triphosphate hydrolases"/>
    <property type="match status" value="1"/>
</dbReference>
<dbReference type="Gene3D" id="3.40.50.300">
    <property type="entry name" value="P-loop containing nucleotide triphosphate hydrolases"/>
    <property type="match status" value="1"/>
</dbReference>
<sequence length="224" mass="23645">MQLDQVSVRHGGATGRCVLDAVDLTLAPGERLCILGESGAGKTTLLELISGFRRPDAGRVRLFGMDPARAADSLRSRLRRQRMGFMFQDYALIEHLTAAANIALPLRLDGMAASAAHRHALERLADLGLSHLAAVSASALSGGEKQRVAFARATVHTPGLILADEPTGSLDPATGAEILRLILARDADAGRSVVVVTHNHAHCPHFDRVLVLRGGHLAEAGAPA</sequence>
<dbReference type="InterPro" id="IPR027417">
    <property type="entry name" value="P-loop_NTPase"/>
</dbReference>
<dbReference type="AlphaFoldDB" id="A0A3P5WSL4"/>
<dbReference type="PROSITE" id="PS00211">
    <property type="entry name" value="ABC_TRANSPORTER_1"/>
    <property type="match status" value="1"/>
</dbReference>
<name>A0A3P5WSL4_9RHOB</name>
<feature type="domain" description="ABC transporter" evidence="3">
    <location>
        <begin position="1"/>
        <end position="224"/>
    </location>
</feature>
<evidence type="ECO:0000256" key="2">
    <source>
        <dbReference type="ARBA" id="ARBA00022840"/>
    </source>
</evidence>
<keyword evidence="1" id="KW-0547">Nucleotide-binding</keyword>
<dbReference type="GO" id="GO:0005886">
    <property type="term" value="C:plasma membrane"/>
    <property type="evidence" value="ECO:0007669"/>
    <property type="project" value="TreeGrafter"/>
</dbReference>
<keyword evidence="5" id="KW-1185">Reference proteome</keyword>
<evidence type="ECO:0000256" key="1">
    <source>
        <dbReference type="ARBA" id="ARBA00022741"/>
    </source>
</evidence>
<evidence type="ECO:0000313" key="5">
    <source>
        <dbReference type="Proteomes" id="UP000277498"/>
    </source>
</evidence>
<keyword evidence="2 4" id="KW-0067">ATP-binding</keyword>
<dbReference type="GO" id="GO:0022857">
    <property type="term" value="F:transmembrane transporter activity"/>
    <property type="evidence" value="ECO:0007669"/>
    <property type="project" value="TreeGrafter"/>
</dbReference>
<dbReference type="InterPro" id="IPR017871">
    <property type="entry name" value="ABC_transporter-like_CS"/>
</dbReference>
<dbReference type="InterPro" id="IPR003593">
    <property type="entry name" value="AAA+_ATPase"/>
</dbReference>
<evidence type="ECO:0000313" key="4">
    <source>
        <dbReference type="EMBL" id="VDC24698.1"/>
    </source>
</evidence>
<proteinExistence type="predicted"/>
<dbReference type="Proteomes" id="UP000277498">
    <property type="component" value="Unassembled WGS sequence"/>
</dbReference>
<gene>
    <name evidence="4" type="ORF">XINFAN_01273</name>
</gene>
<dbReference type="InterPro" id="IPR003439">
    <property type="entry name" value="ABC_transporter-like_ATP-bd"/>
</dbReference>
<accession>A0A3P5WSL4</accession>
<dbReference type="Pfam" id="PF00005">
    <property type="entry name" value="ABC_tran"/>
    <property type="match status" value="1"/>
</dbReference>
<dbReference type="GO" id="GO:0016887">
    <property type="term" value="F:ATP hydrolysis activity"/>
    <property type="evidence" value="ECO:0007669"/>
    <property type="project" value="InterPro"/>
</dbReference>
<dbReference type="EMBL" id="UXAW01000051">
    <property type="protein sequence ID" value="VDC24698.1"/>
    <property type="molecule type" value="Genomic_DNA"/>
</dbReference>
<dbReference type="GO" id="GO:0005524">
    <property type="term" value="F:ATP binding"/>
    <property type="evidence" value="ECO:0007669"/>
    <property type="project" value="UniProtKB-KW"/>
</dbReference>
<organism evidence="4 5">
    <name type="scientific">Pseudogemmobacter humi</name>
    <dbReference type="NCBI Taxonomy" id="2483812"/>
    <lineage>
        <taxon>Bacteria</taxon>
        <taxon>Pseudomonadati</taxon>
        <taxon>Pseudomonadota</taxon>
        <taxon>Alphaproteobacteria</taxon>
        <taxon>Rhodobacterales</taxon>
        <taxon>Paracoccaceae</taxon>
        <taxon>Pseudogemmobacter</taxon>
    </lineage>
</organism>
<dbReference type="PROSITE" id="PS50893">
    <property type="entry name" value="ABC_TRANSPORTER_2"/>
    <property type="match status" value="1"/>
</dbReference>
<reference evidence="4 5" key="1">
    <citation type="submission" date="2018-11" db="EMBL/GenBank/DDBJ databases">
        <authorList>
            <person name="Criscuolo A."/>
        </authorList>
    </citation>
    <scope>NUCLEOTIDE SEQUENCE [LARGE SCALE GENOMIC DNA]</scope>
    <source>
        <strain evidence="4">ACIP111625</strain>
    </source>
</reference>
<dbReference type="SMART" id="SM00382">
    <property type="entry name" value="AAA"/>
    <property type="match status" value="1"/>
</dbReference>
<dbReference type="InterPro" id="IPR015854">
    <property type="entry name" value="ABC_transpr_LolD-like"/>
</dbReference>